<dbReference type="EMBL" id="JASBWV010000001">
    <property type="protein sequence ID" value="KAJ9128245.1"/>
    <property type="molecule type" value="Genomic_DNA"/>
</dbReference>
<reference evidence="1" key="1">
    <citation type="submission" date="2023-04" db="EMBL/GenBank/DDBJ databases">
        <title>Draft Genome sequencing of Naganishia species isolated from polar environments using Oxford Nanopore Technology.</title>
        <authorList>
            <person name="Leo P."/>
            <person name="Venkateswaran K."/>
        </authorList>
    </citation>
    <scope>NUCLEOTIDE SEQUENCE</scope>
    <source>
        <strain evidence="1">DBVPG 5303</strain>
    </source>
</reference>
<evidence type="ECO:0000313" key="2">
    <source>
        <dbReference type="Proteomes" id="UP001234202"/>
    </source>
</evidence>
<protein>
    <submittedName>
        <fullName evidence="1">Uncharacterized protein</fullName>
    </submittedName>
</protein>
<name>A0ACC2XW60_9TREE</name>
<accession>A0ACC2XW60</accession>
<comment type="caution">
    <text evidence="1">The sequence shown here is derived from an EMBL/GenBank/DDBJ whole genome shotgun (WGS) entry which is preliminary data.</text>
</comment>
<organism evidence="1 2">
    <name type="scientific">Naganishia onofrii</name>
    <dbReference type="NCBI Taxonomy" id="1851511"/>
    <lineage>
        <taxon>Eukaryota</taxon>
        <taxon>Fungi</taxon>
        <taxon>Dikarya</taxon>
        <taxon>Basidiomycota</taxon>
        <taxon>Agaricomycotina</taxon>
        <taxon>Tremellomycetes</taxon>
        <taxon>Filobasidiales</taxon>
        <taxon>Filobasidiaceae</taxon>
        <taxon>Naganishia</taxon>
    </lineage>
</organism>
<dbReference type="Proteomes" id="UP001234202">
    <property type="component" value="Unassembled WGS sequence"/>
</dbReference>
<sequence>MDTPPLNLPALFANLLRRTSRQALGLLHKQYHIAHSWIVNKSVVPACTETFSTTLGLPCAHKLLPYIQNGVAVPFDGEIIQPYCHFHNKAAMEVLAREIGIYKSLPAGEDVSNSSQASLNLDLPIRNDYGSLEAGYELPSIVGMEPILDPPNPAKRKRSGNRAGPSEAPVERMILGGEVQSTSLQPTQFVHSSGRILSGFERSAAVRTRIAGTQQSNSSEIQYARASSRLNLGHNKRTCEKLKRKKLEEAIAGARDRSGLPAVRDTQAQNTQGVEEVGTSLGNEISNGVAEGLRTITATDMADIAARNALPAFLFQPPPVLSPPPVYNRALLDVIDEEERRDEAKRRQEEENARLGYATNGLVRLPADEATFSSFPRLQLVASKQERLKGIVSRSNHAQLPMYRSANVCPVKLNLPVWKQGCGHYLPAVMSTELAKNWAKMKTKRKGGRAQGAHIRDMSFCYQHEEELTWIVGEHAGYPKVQDPRDISTRVIALEEDLLKRFENVNLLKEVTVLKEELEFYRREGMNWQDLQSLKNDEARKIRAACG</sequence>
<keyword evidence="2" id="KW-1185">Reference proteome</keyword>
<evidence type="ECO:0000313" key="1">
    <source>
        <dbReference type="EMBL" id="KAJ9128245.1"/>
    </source>
</evidence>
<proteinExistence type="predicted"/>
<gene>
    <name evidence="1" type="ORF">QFC24_000538</name>
</gene>